<comment type="caution">
    <text evidence="2">The sequence shown here is derived from an EMBL/GenBank/DDBJ whole genome shotgun (WGS) entry which is preliminary data.</text>
</comment>
<name>A0A1Q5TDA6_9EURO</name>
<dbReference type="EMBL" id="MNBE01000673">
    <property type="protein sequence ID" value="OKO98206.1"/>
    <property type="molecule type" value="Genomic_DNA"/>
</dbReference>
<feature type="compositionally biased region" description="Basic and acidic residues" evidence="1">
    <location>
        <begin position="403"/>
        <end position="413"/>
    </location>
</feature>
<proteinExistence type="predicted"/>
<feature type="compositionally biased region" description="Polar residues" evidence="1">
    <location>
        <begin position="522"/>
        <end position="535"/>
    </location>
</feature>
<evidence type="ECO:0000313" key="3">
    <source>
        <dbReference type="Proteomes" id="UP000186955"/>
    </source>
</evidence>
<reference evidence="2 3" key="1">
    <citation type="submission" date="2016-10" db="EMBL/GenBank/DDBJ databases">
        <title>Genome sequence of the ascomycete fungus Penicillium subrubescens.</title>
        <authorList>
            <person name="De Vries R.P."/>
            <person name="Peng M."/>
            <person name="Dilokpimol A."/>
            <person name="Hilden K."/>
            <person name="Makela M.R."/>
            <person name="Grigoriev I."/>
            <person name="Riley R."/>
            <person name="Granchi Z."/>
        </authorList>
    </citation>
    <scope>NUCLEOTIDE SEQUENCE [LARGE SCALE GENOMIC DNA]</scope>
    <source>
        <strain evidence="2 3">CBS 132785</strain>
    </source>
</reference>
<evidence type="ECO:0000313" key="2">
    <source>
        <dbReference type="EMBL" id="OKO98206.1"/>
    </source>
</evidence>
<feature type="compositionally biased region" description="Basic and acidic residues" evidence="1">
    <location>
        <begin position="133"/>
        <end position="142"/>
    </location>
</feature>
<feature type="compositionally biased region" description="Polar residues" evidence="1">
    <location>
        <begin position="254"/>
        <end position="266"/>
    </location>
</feature>
<feature type="compositionally biased region" description="Basic and acidic residues" evidence="1">
    <location>
        <begin position="566"/>
        <end position="575"/>
    </location>
</feature>
<feature type="compositionally biased region" description="Low complexity" evidence="1">
    <location>
        <begin position="25"/>
        <end position="44"/>
    </location>
</feature>
<feature type="region of interest" description="Disordered" evidence="1">
    <location>
        <begin position="1"/>
        <end position="600"/>
    </location>
</feature>
<accession>A0A1Q5TDA6</accession>
<sequence>MKDHKTPDTAAGTPRDHFRTPRRPSPQSSSKTSKSTTSKRTSSPGLSTSGRAKKRVSLPSSYRAQSTLTQIHFVAHTPHPEDDELDYIDNTGGGGDARKAAQPVSIDDDPSEEDSEYRPPLRARPAPSTLGLNDDHPKRQRESAVVQRPPLRKRQTPKQSNGRGKRKSTDKPPAKRDKTLTQMDFVRRYITIDDDDDNDVNMVYLPPAPEKDLKEAGQQSDMAETKGVKPEPPLSCIKRPRKALEAEVDLSTGEPISQSDETQSLTKLPDPQDPSKSDIPTTPQKPRRLEIPSSQSPPESPGLAIITSSQFRSATRLPQKKARLNFAKPENSIKEESPGASDIAGESADEEDTIQNQTPTHSRPIGRNSPDPTLPSSLGNILPTVSSSAEVSQKSAPTDCDPPPERAQRERTVIYETDAETDNDDLEDDIGDGLDTPTRPPSPRLGSSNEIHDGPQSPCDGSQDLPLPSAHTCADPDSEPLSEAPMSDASMFYRRVQSATQFPHEPIPTLNTQKLSELFPNEGSTQYPRQGNAHHTQQPPLLSSQTQTQTQSQATDQIEIVPESSPTRDHDEDVFQRPQPPGSMVQVESSQPVDRAHHGLGGMLSRSQLLTSSVMESIPMPNFWIGSQDSVGEPYSLPER</sequence>
<organism evidence="2 3">
    <name type="scientific">Penicillium subrubescens</name>
    <dbReference type="NCBI Taxonomy" id="1316194"/>
    <lineage>
        <taxon>Eukaryota</taxon>
        <taxon>Fungi</taxon>
        <taxon>Dikarya</taxon>
        <taxon>Ascomycota</taxon>
        <taxon>Pezizomycotina</taxon>
        <taxon>Eurotiomycetes</taxon>
        <taxon>Eurotiomycetidae</taxon>
        <taxon>Eurotiales</taxon>
        <taxon>Aspergillaceae</taxon>
        <taxon>Penicillium</taxon>
    </lineage>
</organism>
<feature type="compositionally biased region" description="Acidic residues" evidence="1">
    <location>
        <begin position="417"/>
        <end position="432"/>
    </location>
</feature>
<dbReference type="AlphaFoldDB" id="A0A1Q5TDA6"/>
<feature type="compositionally biased region" description="Polar residues" evidence="1">
    <location>
        <begin position="370"/>
        <end position="396"/>
    </location>
</feature>
<feature type="compositionally biased region" description="Basic and acidic residues" evidence="1">
    <location>
        <begin position="167"/>
        <end position="191"/>
    </location>
</feature>
<feature type="compositionally biased region" description="Acidic residues" evidence="1">
    <location>
        <begin position="106"/>
        <end position="115"/>
    </location>
</feature>
<evidence type="ECO:0000256" key="1">
    <source>
        <dbReference type="SAM" id="MobiDB-lite"/>
    </source>
</evidence>
<feature type="compositionally biased region" description="Low complexity" evidence="1">
    <location>
        <begin position="536"/>
        <end position="553"/>
    </location>
</feature>
<keyword evidence="3" id="KW-1185">Reference proteome</keyword>
<gene>
    <name evidence="2" type="ORF">PENSUB_9304</name>
</gene>
<feature type="compositionally biased region" description="Polar residues" evidence="1">
    <location>
        <begin position="58"/>
        <end position="70"/>
    </location>
</feature>
<dbReference type="Proteomes" id="UP000186955">
    <property type="component" value="Unassembled WGS sequence"/>
</dbReference>
<protein>
    <submittedName>
        <fullName evidence="2">Uncharacterized protein</fullName>
    </submittedName>
</protein>